<evidence type="ECO:0000313" key="3">
    <source>
        <dbReference type="Proteomes" id="UP001238088"/>
    </source>
</evidence>
<dbReference type="Pfam" id="PF14024">
    <property type="entry name" value="DUF4240"/>
    <property type="match status" value="1"/>
</dbReference>
<dbReference type="EMBL" id="JAUSUB010000027">
    <property type="protein sequence ID" value="MDQ0272722.1"/>
    <property type="molecule type" value="Genomic_DNA"/>
</dbReference>
<keyword evidence="3" id="KW-1185">Reference proteome</keyword>
<accession>A0ABU0APM5</accession>
<dbReference type="Proteomes" id="UP001238088">
    <property type="component" value="Unassembled WGS sequence"/>
</dbReference>
<sequence length="175" mass="20846">MLETAKKKGEYPDEQLEWLINHLSKRPVKDIVMFDYIFNQYYYKSYTSDLWAAAYIIMGGCSDDSFDYFRAWLLYQGKDTYESVINDPEGVITHLKMLEEEEDVPEFEDLLYISTMAYEEKTGQEDTDYHHLYQQLSNDQYVQPQIEFDWDEDEEAILSSKFPVLWEKYGDNPLG</sequence>
<organism evidence="2 3">
    <name type="scientific">Cytobacillus purgationiresistens</name>
    <dbReference type="NCBI Taxonomy" id="863449"/>
    <lineage>
        <taxon>Bacteria</taxon>
        <taxon>Bacillati</taxon>
        <taxon>Bacillota</taxon>
        <taxon>Bacilli</taxon>
        <taxon>Bacillales</taxon>
        <taxon>Bacillaceae</taxon>
        <taxon>Cytobacillus</taxon>
    </lineage>
</organism>
<reference evidence="2 3" key="1">
    <citation type="submission" date="2023-07" db="EMBL/GenBank/DDBJ databases">
        <title>Genomic Encyclopedia of Type Strains, Phase IV (KMG-IV): sequencing the most valuable type-strain genomes for metagenomic binning, comparative biology and taxonomic classification.</title>
        <authorList>
            <person name="Goeker M."/>
        </authorList>
    </citation>
    <scope>NUCLEOTIDE SEQUENCE [LARGE SCALE GENOMIC DNA]</scope>
    <source>
        <strain evidence="2 3">DSM 23494</strain>
    </source>
</reference>
<protein>
    <recommendedName>
        <fullName evidence="1">DUF4240 domain-containing protein</fullName>
    </recommendedName>
</protein>
<evidence type="ECO:0000259" key="1">
    <source>
        <dbReference type="Pfam" id="PF14024"/>
    </source>
</evidence>
<gene>
    <name evidence="2" type="ORF">J2S17_004615</name>
</gene>
<proteinExistence type="predicted"/>
<evidence type="ECO:0000313" key="2">
    <source>
        <dbReference type="EMBL" id="MDQ0272722.1"/>
    </source>
</evidence>
<dbReference type="InterPro" id="IPR025334">
    <property type="entry name" value="DUF4240"/>
</dbReference>
<feature type="domain" description="DUF4240" evidence="1">
    <location>
        <begin position="5"/>
        <end position="120"/>
    </location>
</feature>
<comment type="caution">
    <text evidence="2">The sequence shown here is derived from an EMBL/GenBank/DDBJ whole genome shotgun (WGS) entry which is preliminary data.</text>
</comment>
<name>A0ABU0APM5_9BACI</name>